<dbReference type="AlphaFoldDB" id="A0AA47M024"/>
<comment type="caution">
    <text evidence="1">The sequence shown here is derived from an EMBL/GenBank/DDBJ whole genome shotgun (WGS) entry which is preliminary data.</text>
</comment>
<evidence type="ECO:0000313" key="2">
    <source>
        <dbReference type="Proteomes" id="UP001174136"/>
    </source>
</evidence>
<accession>A0AA47M024</accession>
<dbReference type="EMBL" id="JAOPHQ010006563">
    <property type="protein sequence ID" value="KAK0131145.1"/>
    <property type="molecule type" value="Genomic_DNA"/>
</dbReference>
<protein>
    <submittedName>
        <fullName evidence="1">Uncharacterized protein</fullName>
    </submittedName>
</protein>
<evidence type="ECO:0000313" key="1">
    <source>
        <dbReference type="EMBL" id="KAK0131145.1"/>
    </source>
</evidence>
<name>A0AA47M024_MERPO</name>
<gene>
    <name evidence="1" type="ORF">N1851_034151</name>
</gene>
<reference evidence="1" key="1">
    <citation type="journal article" date="2023" name="Front. Mar. Sci.">
        <title>A new Merluccius polli reference genome to investigate the effects of global change in West African waters.</title>
        <authorList>
            <person name="Mateo J.L."/>
            <person name="Blanco-Fernandez C."/>
            <person name="Garcia-Vazquez E."/>
            <person name="Machado-Schiaffino G."/>
        </authorList>
    </citation>
    <scope>NUCLEOTIDE SEQUENCE</scope>
    <source>
        <strain evidence="1">C29</strain>
        <tissue evidence="1">Fin</tissue>
    </source>
</reference>
<sequence>MCLEFVTQAGEVLAAKVWRPHDPPRHPLKGCNKCLKGFSKKEFGAKMVYSGFERSSWESRTWDHIRYAGLSKRARTKAEQKIIEHKYGAR</sequence>
<keyword evidence="2" id="KW-1185">Reference proteome</keyword>
<dbReference type="Proteomes" id="UP001174136">
    <property type="component" value="Unassembled WGS sequence"/>
</dbReference>
<proteinExistence type="predicted"/>
<organism evidence="1 2">
    <name type="scientific">Merluccius polli</name>
    <name type="common">Benguela hake</name>
    <name type="synonym">Merluccius cadenati</name>
    <dbReference type="NCBI Taxonomy" id="89951"/>
    <lineage>
        <taxon>Eukaryota</taxon>
        <taxon>Metazoa</taxon>
        <taxon>Chordata</taxon>
        <taxon>Craniata</taxon>
        <taxon>Vertebrata</taxon>
        <taxon>Euteleostomi</taxon>
        <taxon>Actinopterygii</taxon>
        <taxon>Neopterygii</taxon>
        <taxon>Teleostei</taxon>
        <taxon>Neoteleostei</taxon>
        <taxon>Acanthomorphata</taxon>
        <taxon>Zeiogadaria</taxon>
        <taxon>Gadariae</taxon>
        <taxon>Gadiformes</taxon>
        <taxon>Gadoidei</taxon>
        <taxon>Merlucciidae</taxon>
        <taxon>Merluccius</taxon>
    </lineage>
</organism>